<reference evidence="2" key="2">
    <citation type="journal article" date="2024" name="Plant">
        <title>Genomic evolution and insights into agronomic trait innovations of Sesamum species.</title>
        <authorList>
            <person name="Miao H."/>
            <person name="Wang L."/>
            <person name="Qu L."/>
            <person name="Liu H."/>
            <person name="Sun Y."/>
            <person name="Le M."/>
            <person name="Wang Q."/>
            <person name="Wei S."/>
            <person name="Zheng Y."/>
            <person name="Lin W."/>
            <person name="Duan Y."/>
            <person name="Cao H."/>
            <person name="Xiong S."/>
            <person name="Wang X."/>
            <person name="Wei L."/>
            <person name="Li C."/>
            <person name="Ma Q."/>
            <person name="Ju M."/>
            <person name="Zhao R."/>
            <person name="Li G."/>
            <person name="Mu C."/>
            <person name="Tian Q."/>
            <person name="Mei H."/>
            <person name="Zhang T."/>
            <person name="Gao T."/>
            <person name="Zhang H."/>
        </authorList>
    </citation>
    <scope>NUCLEOTIDE SEQUENCE</scope>
    <source>
        <strain evidence="2">G01</strain>
    </source>
</reference>
<dbReference type="GO" id="GO:0045332">
    <property type="term" value="P:phospholipid translocation"/>
    <property type="evidence" value="ECO:0007669"/>
    <property type="project" value="TreeGrafter"/>
</dbReference>
<name>A0AAW2M6G1_9LAMI</name>
<dbReference type="PANTHER" id="PTHR24092:SF175">
    <property type="entry name" value="PHOSPHOLIPID-TRANSPORTING ATPASE"/>
    <property type="match status" value="1"/>
</dbReference>
<keyword evidence="1" id="KW-1133">Transmembrane helix</keyword>
<accession>A0AAW2M6G1</accession>
<reference evidence="2" key="1">
    <citation type="submission" date="2020-06" db="EMBL/GenBank/DDBJ databases">
        <authorList>
            <person name="Li T."/>
            <person name="Hu X."/>
            <person name="Zhang T."/>
            <person name="Song X."/>
            <person name="Zhang H."/>
            <person name="Dai N."/>
            <person name="Sheng W."/>
            <person name="Hou X."/>
            <person name="Wei L."/>
        </authorList>
    </citation>
    <scope>NUCLEOTIDE SEQUENCE</scope>
    <source>
        <strain evidence="2">G01</strain>
        <tissue evidence="2">Leaf</tissue>
    </source>
</reference>
<sequence length="179" mass="20327">MTTHRLGDQVFQEWFTAMSQMVWKPVLGIMLPIMLGQLSTLPQLSCPSLCLSSLGEWLISTFLSLVFCLSLPLHLILQSAPSFHLIIVIGATMIKEGIEDWRRKQQDIEVNNRLVKVHGGGKFKQTEWKNLKVGHIVKVEKDEFFPADLVLLSSSYEDAVCYVETMNLDGETNLKLKKH</sequence>
<evidence type="ECO:0000256" key="1">
    <source>
        <dbReference type="SAM" id="Phobius"/>
    </source>
</evidence>
<protein>
    <submittedName>
        <fullName evidence="2">Phospholipid-transporting ATPase 10</fullName>
    </submittedName>
</protein>
<dbReference type="AlphaFoldDB" id="A0AAW2M6G1"/>
<gene>
    <name evidence="2" type="ORF">Sangu_1784200</name>
</gene>
<organism evidence="2">
    <name type="scientific">Sesamum angustifolium</name>
    <dbReference type="NCBI Taxonomy" id="2727405"/>
    <lineage>
        <taxon>Eukaryota</taxon>
        <taxon>Viridiplantae</taxon>
        <taxon>Streptophyta</taxon>
        <taxon>Embryophyta</taxon>
        <taxon>Tracheophyta</taxon>
        <taxon>Spermatophyta</taxon>
        <taxon>Magnoliopsida</taxon>
        <taxon>eudicotyledons</taxon>
        <taxon>Gunneridae</taxon>
        <taxon>Pentapetalae</taxon>
        <taxon>asterids</taxon>
        <taxon>lamiids</taxon>
        <taxon>Lamiales</taxon>
        <taxon>Pedaliaceae</taxon>
        <taxon>Sesamum</taxon>
    </lineage>
</organism>
<dbReference type="InterPro" id="IPR008250">
    <property type="entry name" value="ATPase_P-typ_transduc_dom_A_sf"/>
</dbReference>
<evidence type="ECO:0000313" key="2">
    <source>
        <dbReference type="EMBL" id="KAL0327062.1"/>
    </source>
</evidence>
<feature type="transmembrane region" description="Helical" evidence="1">
    <location>
        <begin position="58"/>
        <end position="77"/>
    </location>
</feature>
<comment type="caution">
    <text evidence="2">The sequence shown here is derived from an EMBL/GenBank/DDBJ whole genome shotgun (WGS) entry which is preliminary data.</text>
</comment>
<dbReference type="SUPFAM" id="SSF81653">
    <property type="entry name" value="Calcium ATPase, transduction domain A"/>
    <property type="match status" value="1"/>
</dbReference>
<dbReference type="GO" id="GO:0140326">
    <property type="term" value="F:ATPase-coupled intramembrane lipid transporter activity"/>
    <property type="evidence" value="ECO:0007669"/>
    <property type="project" value="TreeGrafter"/>
</dbReference>
<dbReference type="GO" id="GO:0005886">
    <property type="term" value="C:plasma membrane"/>
    <property type="evidence" value="ECO:0007669"/>
    <property type="project" value="TreeGrafter"/>
</dbReference>
<dbReference type="Gene3D" id="2.70.150.10">
    <property type="entry name" value="Calcium-transporting ATPase, cytoplasmic transduction domain A"/>
    <property type="match status" value="1"/>
</dbReference>
<feature type="transmembrane region" description="Helical" evidence="1">
    <location>
        <begin position="21"/>
        <end position="38"/>
    </location>
</feature>
<keyword evidence="1" id="KW-0472">Membrane</keyword>
<dbReference type="PANTHER" id="PTHR24092">
    <property type="entry name" value="PROBABLE PHOSPHOLIPID-TRANSPORTING ATPASE"/>
    <property type="match status" value="1"/>
</dbReference>
<dbReference type="EMBL" id="JACGWK010000011">
    <property type="protein sequence ID" value="KAL0327062.1"/>
    <property type="molecule type" value="Genomic_DNA"/>
</dbReference>
<keyword evidence="1" id="KW-0812">Transmembrane</keyword>
<proteinExistence type="predicted"/>